<dbReference type="EMBL" id="PEYO01000010">
    <property type="protein sequence ID" value="PIU03687.1"/>
    <property type="molecule type" value="Genomic_DNA"/>
</dbReference>
<dbReference type="PANTHER" id="PTHR10584:SF166">
    <property type="entry name" value="RIBOKINASE"/>
    <property type="match status" value="1"/>
</dbReference>
<evidence type="ECO:0000259" key="4">
    <source>
        <dbReference type="Pfam" id="PF00294"/>
    </source>
</evidence>
<keyword evidence="3" id="KW-0812">Transmembrane</keyword>
<evidence type="ECO:0000313" key="6">
    <source>
        <dbReference type="Proteomes" id="UP000228996"/>
    </source>
</evidence>
<sequence length="326" mass="35922">MICIFYIIFLIFNFLMYDIISIGSATFDVFIKSKKFPLDKMMVGEKIEAEEFLCASGGGGSNTAAGFSRMGLNTACIARFGDDLFGQFVRADLEKESFDKKYLLQKKGDVTDYSTILVNPDGSRIILVSRGKTRIEQSDFPWEALKETKYLYIASLEGNVDLLEKVVNLAIEQSVKVILNPGSRELKEKEKLTKIFPKLFGLILNREEADSLGLKVGPAFAEASAGRPEMVIITSGRQGAKLFSKEKNLLVESFQVKAIDETGAGDAFSSGFVSGLVKGWNLEKSLKLGMADGCSVVTKIGAKPGLLNESECKDWLSKNLRIEQIN</sequence>
<dbReference type="SUPFAM" id="SSF53613">
    <property type="entry name" value="Ribokinase-like"/>
    <property type="match status" value="1"/>
</dbReference>
<dbReference type="Proteomes" id="UP000228996">
    <property type="component" value="Unassembled WGS sequence"/>
</dbReference>
<evidence type="ECO:0000256" key="3">
    <source>
        <dbReference type="SAM" id="Phobius"/>
    </source>
</evidence>
<dbReference type="InterPro" id="IPR002173">
    <property type="entry name" value="Carboh/pur_kinase_PfkB_CS"/>
</dbReference>
<name>A0A2M6XDI8_9BACT</name>
<feature type="transmembrane region" description="Helical" evidence="3">
    <location>
        <begin position="6"/>
        <end position="31"/>
    </location>
</feature>
<dbReference type="InterPro" id="IPR011611">
    <property type="entry name" value="PfkB_dom"/>
</dbReference>
<accession>A0A2M6XDI8</accession>
<keyword evidence="1" id="KW-0808">Transferase</keyword>
<comment type="caution">
    <text evidence="5">The sequence shown here is derived from an EMBL/GenBank/DDBJ whole genome shotgun (WGS) entry which is preliminary data.</text>
</comment>
<keyword evidence="3" id="KW-1133">Transmembrane helix</keyword>
<feature type="domain" description="Carbohydrate kinase PfkB" evidence="4">
    <location>
        <begin position="18"/>
        <end position="304"/>
    </location>
</feature>
<proteinExistence type="predicted"/>
<protein>
    <recommendedName>
        <fullName evidence="4">Carbohydrate kinase PfkB domain-containing protein</fullName>
    </recommendedName>
</protein>
<dbReference type="GO" id="GO:0016301">
    <property type="term" value="F:kinase activity"/>
    <property type="evidence" value="ECO:0007669"/>
    <property type="project" value="UniProtKB-KW"/>
</dbReference>
<dbReference type="PROSITE" id="PS00583">
    <property type="entry name" value="PFKB_KINASES_1"/>
    <property type="match status" value="1"/>
</dbReference>
<keyword evidence="2" id="KW-0418">Kinase</keyword>
<dbReference type="Gene3D" id="3.40.1190.20">
    <property type="match status" value="1"/>
</dbReference>
<gene>
    <name evidence="5" type="ORF">COT44_01820</name>
</gene>
<reference evidence="6" key="1">
    <citation type="submission" date="2017-09" db="EMBL/GenBank/DDBJ databases">
        <title>Depth-based differentiation of microbial function through sediment-hosted aquifers and enrichment of novel symbionts in the deep terrestrial subsurface.</title>
        <authorList>
            <person name="Probst A.J."/>
            <person name="Ladd B."/>
            <person name="Jarett J.K."/>
            <person name="Geller-Mcgrath D.E."/>
            <person name="Sieber C.M.K."/>
            <person name="Emerson J.B."/>
            <person name="Anantharaman K."/>
            <person name="Thomas B.C."/>
            <person name="Malmstrom R."/>
            <person name="Stieglmeier M."/>
            <person name="Klingl A."/>
            <person name="Woyke T."/>
            <person name="Ryan C.M."/>
            <person name="Banfield J.F."/>
        </authorList>
    </citation>
    <scope>NUCLEOTIDE SEQUENCE [LARGE SCALE GENOMIC DNA]</scope>
</reference>
<dbReference type="PANTHER" id="PTHR10584">
    <property type="entry name" value="SUGAR KINASE"/>
    <property type="match status" value="1"/>
</dbReference>
<evidence type="ECO:0000256" key="1">
    <source>
        <dbReference type="ARBA" id="ARBA00022679"/>
    </source>
</evidence>
<evidence type="ECO:0000313" key="5">
    <source>
        <dbReference type="EMBL" id="PIU03687.1"/>
    </source>
</evidence>
<organism evidence="5 6">
    <name type="scientific">Candidatus Shapirobacteria bacterium CG08_land_8_20_14_0_20_39_18</name>
    <dbReference type="NCBI Taxonomy" id="1974883"/>
    <lineage>
        <taxon>Bacteria</taxon>
        <taxon>Candidatus Shapironibacteriota</taxon>
    </lineage>
</organism>
<evidence type="ECO:0000256" key="2">
    <source>
        <dbReference type="ARBA" id="ARBA00022777"/>
    </source>
</evidence>
<dbReference type="Pfam" id="PF00294">
    <property type="entry name" value="PfkB"/>
    <property type="match status" value="1"/>
</dbReference>
<dbReference type="AlphaFoldDB" id="A0A2M6XDI8"/>
<keyword evidence="3" id="KW-0472">Membrane</keyword>
<dbReference type="InterPro" id="IPR029056">
    <property type="entry name" value="Ribokinase-like"/>
</dbReference>